<feature type="binding site" evidence="7">
    <location>
        <position position="58"/>
    </location>
    <ligand>
        <name>Zn(2+)</name>
        <dbReference type="ChEBI" id="CHEBI:29105"/>
        <label>2</label>
    </ligand>
</feature>
<proteinExistence type="inferred from homology"/>
<evidence type="ECO:0000256" key="6">
    <source>
        <dbReference type="ARBA" id="ARBA00022833"/>
    </source>
</evidence>
<comment type="pathway">
    <text evidence="2 7">Secondary metabolite metabolism; methylglyoxal degradation; (R)-lactate from methylglyoxal: step 2/2.</text>
</comment>
<dbReference type="EMBL" id="CP002697">
    <property type="protein sequence ID" value="AHG60132.1"/>
    <property type="molecule type" value="Genomic_DNA"/>
</dbReference>
<dbReference type="GO" id="GO:0004416">
    <property type="term" value="F:hydroxyacylglutathione hydrolase activity"/>
    <property type="evidence" value="ECO:0007669"/>
    <property type="project" value="UniProtKB-UniRule"/>
</dbReference>
<evidence type="ECO:0000256" key="3">
    <source>
        <dbReference type="ARBA" id="ARBA00006759"/>
    </source>
</evidence>
<dbReference type="NCBIfam" id="TIGR03413">
    <property type="entry name" value="GSH_gloB"/>
    <property type="match status" value="1"/>
</dbReference>
<evidence type="ECO:0000256" key="4">
    <source>
        <dbReference type="ARBA" id="ARBA00022723"/>
    </source>
</evidence>
<dbReference type="InterPro" id="IPR032282">
    <property type="entry name" value="HAGH_C"/>
</dbReference>
<feature type="binding site" evidence="7">
    <location>
        <position position="127"/>
    </location>
    <ligand>
        <name>Zn(2+)</name>
        <dbReference type="ChEBI" id="CHEBI:29105"/>
        <label>1</label>
    </ligand>
</feature>
<organism evidence="9 10">
    <name type="scientific">Buchnera aphidicola str. USDA</name>
    <name type="common">Myzus persicae</name>
    <dbReference type="NCBI Taxonomy" id="1009856"/>
    <lineage>
        <taxon>Bacteria</taxon>
        <taxon>Pseudomonadati</taxon>
        <taxon>Pseudomonadota</taxon>
        <taxon>Gammaproteobacteria</taxon>
        <taxon>Enterobacterales</taxon>
        <taxon>Erwiniaceae</taxon>
        <taxon>Buchnera</taxon>
    </lineage>
</organism>
<keyword evidence="4 7" id="KW-0479">Metal-binding</keyword>
<evidence type="ECO:0000256" key="2">
    <source>
        <dbReference type="ARBA" id="ARBA00004963"/>
    </source>
</evidence>
<dbReference type="EC" id="3.1.2.6" evidence="7"/>
<dbReference type="CDD" id="cd07723">
    <property type="entry name" value="hydroxyacylglutathione_hydrolase_MBL-fold"/>
    <property type="match status" value="1"/>
</dbReference>
<feature type="domain" description="Metallo-beta-lactamase" evidence="8">
    <location>
        <begin position="11"/>
        <end position="165"/>
    </location>
</feature>
<dbReference type="HOGENOM" id="CLU_030571_4_1_6"/>
<dbReference type="InterPro" id="IPR017782">
    <property type="entry name" value="Hydroxyacylglutathione_Hdrlase"/>
</dbReference>
<feature type="binding site" evidence="7">
    <location>
        <position position="165"/>
    </location>
    <ligand>
        <name>Zn(2+)</name>
        <dbReference type="ChEBI" id="CHEBI:29105"/>
        <label>2</label>
    </ligand>
</feature>
<name>W0P3V9_BUCMP</name>
<comment type="subunit">
    <text evidence="7">Monomer.</text>
</comment>
<dbReference type="Pfam" id="PF16123">
    <property type="entry name" value="HAGH_C"/>
    <property type="match status" value="1"/>
</dbReference>
<keyword evidence="6 7" id="KW-0862">Zinc</keyword>
<dbReference type="Proteomes" id="UP000019087">
    <property type="component" value="Chromosome"/>
</dbReference>
<evidence type="ECO:0000313" key="9">
    <source>
        <dbReference type="EMBL" id="AHG60132.1"/>
    </source>
</evidence>
<dbReference type="UniPathway" id="UPA00619">
    <property type="reaction ID" value="UER00676"/>
</dbReference>
<comment type="function">
    <text evidence="7">Thiolesterase that catalyzes the hydrolysis of S-D-lactoyl-glutathione to form glutathione and D-lactic acid.</text>
</comment>
<dbReference type="PANTHER" id="PTHR43705">
    <property type="entry name" value="HYDROXYACYLGLUTATHIONE HYDROLASE"/>
    <property type="match status" value="1"/>
</dbReference>
<feature type="binding site" evidence="7">
    <location>
        <position position="57"/>
    </location>
    <ligand>
        <name>Zn(2+)</name>
        <dbReference type="ChEBI" id="CHEBI:29105"/>
        <label>2</label>
    </ligand>
</feature>
<protein>
    <recommendedName>
        <fullName evidence="7">Hydroxyacylglutathione hydrolase</fullName>
        <ecNumber evidence="7">3.1.2.6</ecNumber>
    </recommendedName>
    <alternativeName>
        <fullName evidence="7">Glyoxalase II</fullName>
        <shortName evidence="7">Glx II</shortName>
    </alternativeName>
</protein>
<dbReference type="Pfam" id="PF00753">
    <property type="entry name" value="Lactamase_B"/>
    <property type="match status" value="2"/>
</dbReference>
<reference evidence="9 10" key="1">
    <citation type="journal article" date="2013" name="BMC Genomics">
        <title>Comparative analysis of genome sequences from four strains of the Buchnera aphidicola Mp endosymbion of the green peach aphid, Myzus persicae.</title>
        <authorList>
            <person name="Jiang Z."/>
            <person name="Jones D.H."/>
            <person name="Khuri S."/>
            <person name="Tsinoremas N.F."/>
            <person name="Wyss T."/>
            <person name="Jander G."/>
            <person name="Wilson A.C."/>
        </authorList>
    </citation>
    <scope>NUCLEOTIDE SEQUENCE [LARGE SCALE GENOMIC DNA]</scope>
    <source>
        <strain evidence="10">str. USDA (Myzus persicae)</strain>
    </source>
</reference>
<dbReference type="InterPro" id="IPR001279">
    <property type="entry name" value="Metallo-B-lactamas"/>
</dbReference>
<dbReference type="GO" id="GO:0019243">
    <property type="term" value="P:methylglyoxal catabolic process to D-lactate via S-lactoyl-glutathione"/>
    <property type="evidence" value="ECO:0007669"/>
    <property type="project" value="UniProtKB-UniRule"/>
</dbReference>
<dbReference type="SUPFAM" id="SSF56281">
    <property type="entry name" value="Metallo-hydrolase/oxidoreductase"/>
    <property type="match status" value="1"/>
</dbReference>
<feature type="binding site" evidence="7">
    <location>
        <position position="127"/>
    </location>
    <ligand>
        <name>Zn(2+)</name>
        <dbReference type="ChEBI" id="CHEBI:29105"/>
        <label>2</label>
    </ligand>
</feature>
<dbReference type="InterPro" id="IPR050110">
    <property type="entry name" value="Glyoxalase_II_hydrolase"/>
</dbReference>
<dbReference type="KEGG" id="bapu:BUMPUSDA_CDS00350"/>
<feature type="binding site" evidence="7">
    <location>
        <position position="55"/>
    </location>
    <ligand>
        <name>Zn(2+)</name>
        <dbReference type="ChEBI" id="CHEBI:29105"/>
        <label>1</label>
    </ligand>
</feature>
<feature type="binding site" evidence="7">
    <location>
        <position position="53"/>
    </location>
    <ligand>
        <name>Zn(2+)</name>
        <dbReference type="ChEBI" id="CHEBI:29105"/>
        <label>1</label>
    </ligand>
</feature>
<comment type="catalytic activity">
    <reaction evidence="1 7">
        <text>an S-(2-hydroxyacyl)glutathione + H2O = a 2-hydroxy carboxylate + glutathione + H(+)</text>
        <dbReference type="Rhea" id="RHEA:21864"/>
        <dbReference type="ChEBI" id="CHEBI:15377"/>
        <dbReference type="ChEBI" id="CHEBI:15378"/>
        <dbReference type="ChEBI" id="CHEBI:57925"/>
        <dbReference type="ChEBI" id="CHEBI:58896"/>
        <dbReference type="ChEBI" id="CHEBI:71261"/>
        <dbReference type="EC" id="3.1.2.6"/>
    </reaction>
</comment>
<dbReference type="HAMAP" id="MF_01374">
    <property type="entry name" value="Glyoxalase_2"/>
    <property type="match status" value="1"/>
</dbReference>
<dbReference type="PANTHER" id="PTHR43705:SF1">
    <property type="entry name" value="HYDROXYACYLGLUTATHIONE HYDROLASE GLOB"/>
    <property type="match status" value="1"/>
</dbReference>
<dbReference type="AlphaFoldDB" id="W0P3V9"/>
<evidence type="ECO:0000313" key="10">
    <source>
        <dbReference type="Proteomes" id="UP000019087"/>
    </source>
</evidence>
<sequence>MILENISILSDNYVWFLYDTNNFCIIIDPGLSEPIIEKIKKKKWNPVAILLTHSHSDHTEGVSEIIQNYPSVTIFGPKETRKNSVNRIVSGGEKLFLLNKTVYVLPTPGHTLGHVSYYMKPYFFCGDTLFSGGCGRVYKERYLEMYNSIKLISSFPDNTMLCCSHEYTLSNLSFAKFILPEDNMIKIYYKKIKKLRYLNKSSLPCYIFFEKKINLFLRTDEKILKKFMGLKNSLTDLEVFIQLRLRKNYFIGAKRD</sequence>
<dbReference type="SMART" id="SM00849">
    <property type="entry name" value="Lactamase_B"/>
    <property type="match status" value="1"/>
</dbReference>
<gene>
    <name evidence="9" type="primary">glob</name>
    <name evidence="7" type="synonym">gloB</name>
    <name evidence="9" type="ORF">BUMPUSDA_CDS00350</name>
</gene>
<evidence type="ECO:0000256" key="1">
    <source>
        <dbReference type="ARBA" id="ARBA00001623"/>
    </source>
</evidence>
<dbReference type="InterPro" id="IPR036866">
    <property type="entry name" value="RibonucZ/Hydroxyglut_hydro"/>
</dbReference>
<feature type="binding site" evidence="7">
    <location>
        <position position="110"/>
    </location>
    <ligand>
        <name>Zn(2+)</name>
        <dbReference type="ChEBI" id="CHEBI:29105"/>
        <label>1</label>
    </ligand>
</feature>
<keyword evidence="5 7" id="KW-0378">Hydrolase</keyword>
<evidence type="ECO:0000256" key="5">
    <source>
        <dbReference type="ARBA" id="ARBA00022801"/>
    </source>
</evidence>
<dbReference type="Gene3D" id="3.60.15.10">
    <property type="entry name" value="Ribonuclease Z/Hydroxyacylglutathione hydrolase-like"/>
    <property type="match status" value="1"/>
</dbReference>
<evidence type="ECO:0000256" key="7">
    <source>
        <dbReference type="HAMAP-Rule" id="MF_01374"/>
    </source>
</evidence>
<dbReference type="InterPro" id="IPR035680">
    <property type="entry name" value="Clx_II_MBL"/>
</dbReference>
<accession>W0P3V9</accession>
<evidence type="ECO:0000259" key="8">
    <source>
        <dbReference type="SMART" id="SM00849"/>
    </source>
</evidence>
<comment type="cofactor">
    <cofactor evidence="7">
        <name>Zn(2+)</name>
        <dbReference type="ChEBI" id="CHEBI:29105"/>
    </cofactor>
    <text evidence="7">Binds 2 Zn(2+) ions per subunit.</text>
</comment>
<comment type="similarity">
    <text evidence="3 7">Belongs to the metallo-beta-lactamase superfamily. Glyoxalase II family.</text>
</comment>
<dbReference type="RefSeq" id="WP_025368885.1">
    <property type="nucleotide sequence ID" value="NZ_CP002697.1"/>
</dbReference>
<dbReference type="GO" id="GO:0046872">
    <property type="term" value="F:metal ion binding"/>
    <property type="evidence" value="ECO:0007669"/>
    <property type="project" value="UniProtKB-KW"/>
</dbReference>